<keyword evidence="5" id="KW-0472">Membrane</keyword>
<dbReference type="GO" id="GO:2000640">
    <property type="term" value="P:positive regulation of SREBP signaling pathway"/>
    <property type="evidence" value="ECO:0007669"/>
    <property type="project" value="InterPro"/>
</dbReference>
<evidence type="ECO:0000256" key="1">
    <source>
        <dbReference type="ARBA" id="ARBA00004194"/>
    </source>
</evidence>
<keyword evidence="4" id="KW-0333">Golgi apparatus</keyword>
<organism evidence="10 11">
    <name type="scientific">Hibiscus syriacus</name>
    <name type="common">Rose of Sharon</name>
    <dbReference type="NCBI Taxonomy" id="106335"/>
    <lineage>
        <taxon>Eukaryota</taxon>
        <taxon>Viridiplantae</taxon>
        <taxon>Streptophyta</taxon>
        <taxon>Embryophyta</taxon>
        <taxon>Tracheophyta</taxon>
        <taxon>Spermatophyta</taxon>
        <taxon>Magnoliopsida</taxon>
        <taxon>eudicotyledons</taxon>
        <taxon>Gunneridae</taxon>
        <taxon>Pentapetalae</taxon>
        <taxon>rosids</taxon>
        <taxon>malvids</taxon>
        <taxon>Malvales</taxon>
        <taxon>Malvaceae</taxon>
        <taxon>Malvoideae</taxon>
        <taxon>Hibiscus</taxon>
    </lineage>
</organism>
<gene>
    <name evidence="10" type="ORF">F3Y22_tig00111096pilonHSYRG00120</name>
</gene>
<evidence type="ECO:0000256" key="7">
    <source>
        <dbReference type="ARBA" id="ARBA00023461"/>
    </source>
</evidence>
<keyword evidence="2" id="KW-0812">Transmembrane</keyword>
<comment type="caution">
    <text evidence="10">The sequence shown here is derived from an EMBL/GenBank/DDBJ whole genome shotgun (WGS) entry which is preliminary data.</text>
</comment>
<evidence type="ECO:0000256" key="9">
    <source>
        <dbReference type="SAM" id="Coils"/>
    </source>
</evidence>
<evidence type="ECO:0000256" key="6">
    <source>
        <dbReference type="ARBA" id="ARBA00023180"/>
    </source>
</evidence>
<keyword evidence="3" id="KW-1133">Transmembrane helix</keyword>
<dbReference type="PANTHER" id="PTHR13481:SF0">
    <property type="entry name" value="SREBP REGULATING GENE PROTEIN"/>
    <property type="match status" value="1"/>
</dbReference>
<feature type="coiled-coil region" evidence="9">
    <location>
        <begin position="52"/>
        <end position="79"/>
    </location>
</feature>
<dbReference type="AlphaFoldDB" id="A0A6A2Z1U5"/>
<keyword evidence="6" id="KW-0325">Glycoprotein</keyword>
<sequence>MYYSPVTYPSSLTLRQVSSNADHPQLRLSASFNSESSHGESREIMVQHLLLKEDDQKLLDELQQRITRAGKEIGFLDRRICRTTVQGRYLLYDDKGYVCDALSFDPQSRCCPERGGKFSCHGRNVAMSFQDTFQLIKWQFKDANPSLTVTDSRIRHIFGKTQIRNEMGKKTQVVKQGFMICAHPTAAKLEGTFSFGM</sequence>
<dbReference type="Proteomes" id="UP000436088">
    <property type="component" value="Unassembled WGS sequence"/>
</dbReference>
<dbReference type="Pfam" id="PF10218">
    <property type="entry name" value="SPRING1"/>
    <property type="match status" value="1"/>
</dbReference>
<keyword evidence="11" id="KW-1185">Reference proteome</keyword>
<dbReference type="PANTHER" id="PTHR13481">
    <property type="entry name" value="SREBP REGULATING GENE PROTEIN"/>
    <property type="match status" value="1"/>
</dbReference>
<evidence type="ECO:0000256" key="4">
    <source>
        <dbReference type="ARBA" id="ARBA00023034"/>
    </source>
</evidence>
<comment type="similarity">
    <text evidence="7">Belongs to the SPRING family.</text>
</comment>
<accession>A0A6A2Z1U5</accession>
<comment type="subcellular location">
    <subcellularLocation>
        <location evidence="1">Golgi apparatus membrane</location>
        <topology evidence="1">Single-pass membrane protein</topology>
    </subcellularLocation>
</comment>
<name>A0A6A2Z1U5_HIBSY</name>
<evidence type="ECO:0000256" key="3">
    <source>
        <dbReference type="ARBA" id="ARBA00022989"/>
    </source>
</evidence>
<dbReference type="GO" id="GO:0000139">
    <property type="term" value="C:Golgi membrane"/>
    <property type="evidence" value="ECO:0007669"/>
    <property type="project" value="UniProtKB-SubCell"/>
</dbReference>
<dbReference type="InterPro" id="IPR019352">
    <property type="entry name" value="SPRING1"/>
</dbReference>
<evidence type="ECO:0000313" key="11">
    <source>
        <dbReference type="Proteomes" id="UP000436088"/>
    </source>
</evidence>
<keyword evidence="9" id="KW-0175">Coiled coil</keyword>
<protein>
    <recommendedName>
        <fullName evidence="8">SREBP regulating gene protein</fullName>
    </recommendedName>
</protein>
<reference evidence="10" key="1">
    <citation type="submission" date="2019-09" db="EMBL/GenBank/DDBJ databases">
        <title>Draft genome information of white flower Hibiscus syriacus.</title>
        <authorList>
            <person name="Kim Y.-M."/>
        </authorList>
    </citation>
    <scope>NUCLEOTIDE SEQUENCE [LARGE SCALE GENOMIC DNA]</scope>
    <source>
        <strain evidence="10">YM2019G1</strain>
    </source>
</reference>
<proteinExistence type="inferred from homology"/>
<dbReference type="EMBL" id="VEPZ02001230">
    <property type="protein sequence ID" value="KAE8685523.1"/>
    <property type="molecule type" value="Genomic_DNA"/>
</dbReference>
<evidence type="ECO:0000256" key="5">
    <source>
        <dbReference type="ARBA" id="ARBA00023136"/>
    </source>
</evidence>
<evidence type="ECO:0000313" key="10">
    <source>
        <dbReference type="EMBL" id="KAE8685523.1"/>
    </source>
</evidence>
<evidence type="ECO:0000256" key="2">
    <source>
        <dbReference type="ARBA" id="ARBA00022692"/>
    </source>
</evidence>
<evidence type="ECO:0000256" key="8">
    <source>
        <dbReference type="ARBA" id="ARBA00023485"/>
    </source>
</evidence>